<dbReference type="Pfam" id="PF13439">
    <property type="entry name" value="Glyco_transf_4"/>
    <property type="match status" value="1"/>
</dbReference>
<dbReference type="RefSeq" id="WP_189220457.1">
    <property type="nucleotide sequence ID" value="NZ_BMQK01000024.1"/>
</dbReference>
<reference evidence="5" key="1">
    <citation type="journal article" date="2014" name="Int. J. Syst. Evol. Microbiol.">
        <title>Complete genome sequence of Corynebacterium casei LMG S-19264T (=DSM 44701T), isolated from a smear-ripened cheese.</title>
        <authorList>
            <consortium name="US DOE Joint Genome Institute (JGI-PGF)"/>
            <person name="Walter F."/>
            <person name="Albersmeier A."/>
            <person name="Kalinowski J."/>
            <person name="Ruckert C."/>
        </authorList>
    </citation>
    <scope>NUCLEOTIDE SEQUENCE</scope>
    <source>
        <strain evidence="5">JCM 3131</strain>
    </source>
</reference>
<dbReference type="Pfam" id="PF00534">
    <property type="entry name" value="Glycos_transf_1"/>
    <property type="match status" value="1"/>
</dbReference>
<keyword evidence="1" id="KW-0328">Glycosyltransferase</keyword>
<evidence type="ECO:0008006" key="7">
    <source>
        <dbReference type="Google" id="ProtNLM"/>
    </source>
</evidence>
<reference evidence="5" key="2">
    <citation type="submission" date="2020-09" db="EMBL/GenBank/DDBJ databases">
        <authorList>
            <person name="Sun Q."/>
            <person name="Ohkuma M."/>
        </authorList>
    </citation>
    <scope>NUCLEOTIDE SEQUENCE</scope>
    <source>
        <strain evidence="5">JCM 3131</strain>
    </source>
</reference>
<dbReference type="Gene3D" id="3.40.50.2000">
    <property type="entry name" value="Glycogen Phosphorylase B"/>
    <property type="match status" value="2"/>
</dbReference>
<evidence type="ECO:0000313" key="5">
    <source>
        <dbReference type="EMBL" id="GGQ86508.1"/>
    </source>
</evidence>
<dbReference type="GO" id="GO:1901137">
    <property type="term" value="P:carbohydrate derivative biosynthetic process"/>
    <property type="evidence" value="ECO:0007669"/>
    <property type="project" value="UniProtKB-ARBA"/>
</dbReference>
<name>A0A918BSK7_9ACTN</name>
<dbReference type="CDD" id="cd03801">
    <property type="entry name" value="GT4_PimA-like"/>
    <property type="match status" value="1"/>
</dbReference>
<dbReference type="InterPro" id="IPR050194">
    <property type="entry name" value="Glycosyltransferase_grp1"/>
</dbReference>
<evidence type="ECO:0000259" key="3">
    <source>
        <dbReference type="Pfam" id="PF00534"/>
    </source>
</evidence>
<evidence type="ECO:0000256" key="2">
    <source>
        <dbReference type="ARBA" id="ARBA00022679"/>
    </source>
</evidence>
<dbReference type="SUPFAM" id="SSF53756">
    <property type="entry name" value="UDP-Glycosyltransferase/glycogen phosphorylase"/>
    <property type="match status" value="1"/>
</dbReference>
<sequence>MSGPGHLLFVSDSLDLGGAERALLGLACALCGEGHRVTVACSRGGGLCAAAEAAGVEVRPLGTDLVKRRVDAAYALRVRQLLHELRPDLVHTHMYASTAATVLARLHREADHMAARHVEVPHVVTEHSEATWRGPAARAFSRWAYGRCDAFIAVSSAIRERLVHADGVPGRRVTVIPNALPVPAHEDLAPLRHRPDDGHQYVGVVARLQWEKGVHVLLRAAELLARTRPRIRFVVVGDGPDRAALGGTAAALRLDDQVIFIGAQPTAAAVIPSFDVLAVPSLSEGTPLVVLEAMAGGTPVVASRVGGIPDQVRHGREALLVAPGDPGELAAGIARLLDDRALSTRLAAAARTRATTQFDPARHLARTLAVYRAALARGAPASRALPVSGGGR</sequence>
<gene>
    <name evidence="5" type="ORF">GCM10010145_64990</name>
</gene>
<dbReference type="InterPro" id="IPR028098">
    <property type="entry name" value="Glyco_trans_4-like_N"/>
</dbReference>
<dbReference type="EMBL" id="BMQK01000024">
    <property type="protein sequence ID" value="GGQ86508.1"/>
    <property type="molecule type" value="Genomic_DNA"/>
</dbReference>
<keyword evidence="2" id="KW-0808">Transferase</keyword>
<comment type="caution">
    <text evidence="5">The sequence shown here is derived from an EMBL/GenBank/DDBJ whole genome shotgun (WGS) entry which is preliminary data.</text>
</comment>
<evidence type="ECO:0000313" key="6">
    <source>
        <dbReference type="Proteomes" id="UP000620156"/>
    </source>
</evidence>
<accession>A0A918BSK7</accession>
<dbReference type="AlphaFoldDB" id="A0A918BSK7"/>
<dbReference type="InterPro" id="IPR001296">
    <property type="entry name" value="Glyco_trans_1"/>
</dbReference>
<feature type="domain" description="Glycosyltransferase subfamily 4-like N-terminal" evidence="4">
    <location>
        <begin position="17"/>
        <end position="179"/>
    </location>
</feature>
<evidence type="ECO:0000259" key="4">
    <source>
        <dbReference type="Pfam" id="PF13439"/>
    </source>
</evidence>
<organism evidence="5 6">
    <name type="scientific">Streptomyces ruber</name>
    <dbReference type="NCBI Taxonomy" id="83378"/>
    <lineage>
        <taxon>Bacteria</taxon>
        <taxon>Bacillati</taxon>
        <taxon>Actinomycetota</taxon>
        <taxon>Actinomycetes</taxon>
        <taxon>Kitasatosporales</taxon>
        <taxon>Streptomycetaceae</taxon>
        <taxon>Streptomyces</taxon>
    </lineage>
</organism>
<dbReference type="Proteomes" id="UP000620156">
    <property type="component" value="Unassembled WGS sequence"/>
</dbReference>
<protein>
    <recommendedName>
        <fullName evidence="7">Glycosyltransferase</fullName>
    </recommendedName>
</protein>
<dbReference type="GO" id="GO:0016758">
    <property type="term" value="F:hexosyltransferase activity"/>
    <property type="evidence" value="ECO:0007669"/>
    <property type="project" value="TreeGrafter"/>
</dbReference>
<feature type="domain" description="Glycosyl transferase family 1" evidence="3">
    <location>
        <begin position="194"/>
        <end position="352"/>
    </location>
</feature>
<dbReference type="PANTHER" id="PTHR45947:SF3">
    <property type="entry name" value="SULFOQUINOVOSYL TRANSFERASE SQD2"/>
    <property type="match status" value="1"/>
</dbReference>
<keyword evidence="6" id="KW-1185">Reference proteome</keyword>
<dbReference type="PANTHER" id="PTHR45947">
    <property type="entry name" value="SULFOQUINOVOSYL TRANSFERASE SQD2"/>
    <property type="match status" value="1"/>
</dbReference>
<evidence type="ECO:0000256" key="1">
    <source>
        <dbReference type="ARBA" id="ARBA00022676"/>
    </source>
</evidence>
<proteinExistence type="predicted"/>